<evidence type="ECO:0000256" key="2">
    <source>
        <dbReference type="SAM" id="MobiDB-lite"/>
    </source>
</evidence>
<feature type="compositionally biased region" description="Acidic residues" evidence="2">
    <location>
        <begin position="62"/>
        <end position="75"/>
    </location>
</feature>
<sequence length="653" mass="74355">MVLVPDAWSLLCVCMLNKQAGGADENPGGPRMRLPKMKIPAKIWRHRKHKNQHGDDQPDGGHEEEEEEQQEEERLDDLSRKLILREEELFTQDGRSEEEEDRLLKDFESLSVRVWMAVHSSFVTTATPAGRPDVLRSAVDTILQQETQDQRWTERPADSAPVWRPLRWLRTHNLLLQKMVEKQLKDAEENETGDTGQLSSVTKRQVCRLGKRVKEDLLTAAEAVRHCYPSRMDVLNIYGGLYHQAFAARLAQLCSSELDLDDCSYLLFWVNHYYPDEILKHKELDGIKTACLGSLLQPETLGRLEEQYLSHRQEKVKLWLSTALKKEEESWLSGKTPELIDCYYFSPLAIDVIQVVNSSLTEFSCAIKDQNKAQRLTIHLENFLSSYRKSVEDLAKANPSNLHPVLKATLVCEQQLRDYISGQAEGLAEEQKRRCLDTLSALRDCCYQCLTFPLHGKIKVFLSQLWTPPWVDGSLPVVDQLLSFLSQQLADLSDLKPACKQPLVCDLHQDLVAQYMKKTMKTRVKSRQQQVAGSERMVEDAKKMDGFFREQGCGSAPYLSETLCSVAEILRLQDPASVHLEVVDLARRFPDFSGAHVSALLSLKFGLSAADVRSIRASVEENRPLDASANQSPPFFSRVKVKWINNKINQIKS</sequence>
<dbReference type="GO" id="GO:0000145">
    <property type="term" value="C:exocyst"/>
    <property type="evidence" value="ECO:0007669"/>
    <property type="project" value="InterPro"/>
</dbReference>
<dbReference type="GeneTree" id="ENSGT01030000234613"/>
<reference evidence="4" key="2">
    <citation type="submission" date="2025-09" db="UniProtKB">
        <authorList>
            <consortium name="Ensembl"/>
        </authorList>
    </citation>
    <scope>IDENTIFICATION</scope>
</reference>
<dbReference type="InterPro" id="IPR010326">
    <property type="entry name" value="EXOC3/Sec6"/>
</dbReference>
<accession>A0A3B3V6C6</accession>
<proteinExistence type="inferred from homology"/>
<evidence type="ECO:0000313" key="5">
    <source>
        <dbReference type="Proteomes" id="UP000261500"/>
    </source>
</evidence>
<feature type="chain" id="PRO_5017179926" evidence="3">
    <location>
        <begin position="23"/>
        <end position="653"/>
    </location>
</feature>
<dbReference type="GO" id="GO:0006887">
    <property type="term" value="P:exocytosis"/>
    <property type="evidence" value="ECO:0007669"/>
    <property type="project" value="InterPro"/>
</dbReference>
<dbReference type="PANTHER" id="PTHR21292">
    <property type="entry name" value="EXOCYST COMPLEX COMPONENT SEC6-RELATED"/>
    <property type="match status" value="1"/>
</dbReference>
<feature type="signal peptide" evidence="3">
    <location>
        <begin position="1"/>
        <end position="22"/>
    </location>
</feature>
<keyword evidence="5" id="KW-1185">Reference proteome</keyword>
<evidence type="ECO:0000256" key="3">
    <source>
        <dbReference type="SAM" id="SignalP"/>
    </source>
</evidence>
<organism evidence="4 5">
    <name type="scientific">Poecilia latipinna</name>
    <name type="common">sailfin molly</name>
    <dbReference type="NCBI Taxonomy" id="48699"/>
    <lineage>
        <taxon>Eukaryota</taxon>
        <taxon>Metazoa</taxon>
        <taxon>Chordata</taxon>
        <taxon>Craniata</taxon>
        <taxon>Vertebrata</taxon>
        <taxon>Euteleostomi</taxon>
        <taxon>Actinopterygii</taxon>
        <taxon>Neopterygii</taxon>
        <taxon>Teleostei</taxon>
        <taxon>Neoteleostei</taxon>
        <taxon>Acanthomorphata</taxon>
        <taxon>Ovalentaria</taxon>
        <taxon>Atherinomorphae</taxon>
        <taxon>Cyprinodontiformes</taxon>
        <taxon>Poeciliidae</taxon>
        <taxon>Poeciliinae</taxon>
        <taxon>Poecilia</taxon>
    </lineage>
</organism>
<dbReference type="GeneID" id="106940363"/>
<feature type="region of interest" description="Disordered" evidence="2">
    <location>
        <begin position="46"/>
        <end position="77"/>
    </location>
</feature>
<dbReference type="PANTHER" id="PTHR21292:SF4">
    <property type="entry name" value="TUMOR NECROSIS FACTOR ALPHA-INDUCED PROTEIN 2"/>
    <property type="match status" value="1"/>
</dbReference>
<dbReference type="Proteomes" id="UP000261500">
    <property type="component" value="Unplaced"/>
</dbReference>
<protein>
    <submittedName>
        <fullName evidence="4">Tumor necrosis factor alpha-induced protein 2-like</fullName>
    </submittedName>
</protein>
<evidence type="ECO:0000313" key="4">
    <source>
        <dbReference type="Ensembl" id="ENSPLAP00000020497.1"/>
    </source>
</evidence>
<dbReference type="RefSeq" id="XP_014878575.1">
    <property type="nucleotide sequence ID" value="XM_015023089.1"/>
</dbReference>
<keyword evidence="3" id="KW-0732">Signal</keyword>
<name>A0A3B3V6C6_9TELE</name>
<dbReference type="Gene3D" id="1.10.357.70">
    <property type="entry name" value="Exocyst complex component Sec6, C-terminal domain"/>
    <property type="match status" value="1"/>
</dbReference>
<dbReference type="STRING" id="48699.ENSPLAP00000020497"/>
<dbReference type="AlphaFoldDB" id="A0A3B3V6C6"/>
<evidence type="ECO:0000256" key="1">
    <source>
        <dbReference type="ARBA" id="ARBA00009447"/>
    </source>
</evidence>
<comment type="similarity">
    <text evidence="1">Belongs to the SEC6 family.</text>
</comment>
<dbReference type="GO" id="GO:0000149">
    <property type="term" value="F:SNARE binding"/>
    <property type="evidence" value="ECO:0007669"/>
    <property type="project" value="TreeGrafter"/>
</dbReference>
<feature type="compositionally biased region" description="Basic and acidic residues" evidence="2">
    <location>
        <begin position="52"/>
        <end position="61"/>
    </location>
</feature>
<dbReference type="InterPro" id="IPR042532">
    <property type="entry name" value="EXOC3/Sec6_C"/>
</dbReference>
<dbReference type="Pfam" id="PF06046">
    <property type="entry name" value="Sec6"/>
    <property type="match status" value="1"/>
</dbReference>
<dbReference type="Ensembl" id="ENSPLAT00000013396.1">
    <property type="protein sequence ID" value="ENSPLAP00000020497.1"/>
    <property type="gene ID" value="ENSPLAG00000003449.1"/>
</dbReference>
<reference evidence="4" key="1">
    <citation type="submission" date="2025-08" db="UniProtKB">
        <authorList>
            <consortium name="Ensembl"/>
        </authorList>
    </citation>
    <scope>IDENTIFICATION</scope>
</reference>
<dbReference type="GO" id="GO:0051601">
    <property type="term" value="P:exocyst localization"/>
    <property type="evidence" value="ECO:0007669"/>
    <property type="project" value="TreeGrafter"/>
</dbReference>